<evidence type="ECO:0000256" key="2">
    <source>
        <dbReference type="ARBA" id="ARBA00008017"/>
    </source>
</evidence>
<dbReference type="SUPFAM" id="SSF82861">
    <property type="entry name" value="Mechanosensitive channel protein MscS (YggB), transmembrane region"/>
    <property type="match status" value="1"/>
</dbReference>
<dbReference type="PANTHER" id="PTHR30221">
    <property type="entry name" value="SMALL-CONDUCTANCE MECHANOSENSITIVE CHANNEL"/>
    <property type="match status" value="1"/>
</dbReference>
<keyword evidence="5 6" id="KW-0472">Membrane</keyword>
<feature type="transmembrane region" description="Helical" evidence="6">
    <location>
        <begin position="100"/>
        <end position="125"/>
    </location>
</feature>
<dbReference type="InterPro" id="IPR023408">
    <property type="entry name" value="MscS_beta-dom_sf"/>
</dbReference>
<evidence type="ECO:0000256" key="6">
    <source>
        <dbReference type="SAM" id="Phobius"/>
    </source>
</evidence>
<dbReference type="Pfam" id="PF00924">
    <property type="entry name" value="MS_channel_2nd"/>
    <property type="match status" value="1"/>
</dbReference>
<comment type="caution">
    <text evidence="8">The sequence shown here is derived from an EMBL/GenBank/DDBJ whole genome shotgun (WGS) entry which is preliminary data.</text>
</comment>
<dbReference type="InterPro" id="IPR011014">
    <property type="entry name" value="MscS_channel_TM-2"/>
</dbReference>
<name>A0ABR8GRW1_9CYAN</name>
<dbReference type="Proteomes" id="UP000660380">
    <property type="component" value="Unassembled WGS sequence"/>
</dbReference>
<accession>A0ABR8GRW1</accession>
<evidence type="ECO:0000256" key="4">
    <source>
        <dbReference type="ARBA" id="ARBA00022989"/>
    </source>
</evidence>
<reference evidence="8 9" key="1">
    <citation type="journal article" date="2020" name="ISME J.">
        <title>Comparative genomics reveals insights into cyanobacterial evolution and habitat adaptation.</title>
        <authorList>
            <person name="Chen M.Y."/>
            <person name="Teng W.K."/>
            <person name="Zhao L."/>
            <person name="Hu C.X."/>
            <person name="Zhou Y.K."/>
            <person name="Han B.P."/>
            <person name="Song L.R."/>
            <person name="Shu W.S."/>
        </authorList>
    </citation>
    <scope>NUCLEOTIDE SEQUENCE [LARGE SCALE GENOMIC DNA]</scope>
    <source>
        <strain evidence="8 9">FACHB-248</strain>
    </source>
</reference>
<dbReference type="Gene3D" id="1.10.287.1260">
    <property type="match status" value="1"/>
</dbReference>
<feature type="transmembrane region" description="Helical" evidence="6">
    <location>
        <begin position="170"/>
        <end position="200"/>
    </location>
</feature>
<evidence type="ECO:0000256" key="5">
    <source>
        <dbReference type="ARBA" id="ARBA00023136"/>
    </source>
</evidence>
<dbReference type="InterPro" id="IPR006685">
    <property type="entry name" value="MscS_channel_2nd"/>
</dbReference>
<evidence type="ECO:0000259" key="7">
    <source>
        <dbReference type="Pfam" id="PF00924"/>
    </source>
</evidence>
<feature type="transmembrane region" description="Helical" evidence="6">
    <location>
        <begin position="69"/>
        <end position="88"/>
    </location>
</feature>
<sequence length="543" mass="62257">MNNFSNFQNIIAQVKQDLPSIPLASPWKTLVINAIVILVSYIFIFYILRIWFRRFRSDAAIMTLNVSKIPALIISILLSLKLFLVSLGTTTFLTTVQKSFSAIIIITLTFWLVSFLTEVVVYYLVEFAEKSEAQWDDVLVPLLQNILPVIVYLTGGLLSLQAFGLNLTGLWVAVGGVAFILGFALQDILGNFFAGVVLLIDSPFRFGDVVTLGDGKSAIIKKVGLRLTTLYVIDQHCDLYVPNNSIQTKSILNLSRPTAHYYYTLSFPVKSDADPARVIELMQSVILAHPDTLGNVDRKLQMLNEYFGMSEEPTKAIQKREAGQLRLLAEKQVNTLLAKVEQAFDDLSDKISRMEDGGLDKEEIRNLQRIFMDVCQMIGMEVLSDRLVRSKRVWLEESPEAVAAEGALIGLIRCWYQSWLKDPDLLHEDRIQLPKYWEQKINLLKIKMNKLFVKVSKTSSDDTRLDNAMTSLRMWMQENFKTTRNEWQEPKIWVSEIQQSERNFSVKFYVDDITLEHCERGVRIKSEVNRELTWQLRRSYLSI</sequence>
<evidence type="ECO:0000313" key="9">
    <source>
        <dbReference type="Proteomes" id="UP000660380"/>
    </source>
</evidence>
<evidence type="ECO:0000256" key="1">
    <source>
        <dbReference type="ARBA" id="ARBA00004141"/>
    </source>
</evidence>
<dbReference type="Gene3D" id="2.30.30.60">
    <property type="match status" value="1"/>
</dbReference>
<comment type="subcellular location">
    <subcellularLocation>
        <location evidence="1">Membrane</location>
        <topology evidence="1">Multi-pass membrane protein</topology>
    </subcellularLocation>
</comment>
<dbReference type="EMBL" id="JACJTA010000036">
    <property type="protein sequence ID" value="MBD2606199.1"/>
    <property type="molecule type" value="Genomic_DNA"/>
</dbReference>
<comment type="similarity">
    <text evidence="2">Belongs to the MscS (TC 1.A.23) family.</text>
</comment>
<proteinExistence type="inferred from homology"/>
<dbReference type="PANTHER" id="PTHR30221:SF1">
    <property type="entry name" value="SMALL-CONDUCTANCE MECHANOSENSITIVE CHANNEL"/>
    <property type="match status" value="1"/>
</dbReference>
<evidence type="ECO:0000256" key="3">
    <source>
        <dbReference type="ARBA" id="ARBA00022692"/>
    </source>
</evidence>
<keyword evidence="3 6" id="KW-0812">Transmembrane</keyword>
<dbReference type="InterPro" id="IPR045275">
    <property type="entry name" value="MscS_archaea/bacteria_type"/>
</dbReference>
<keyword evidence="4 6" id="KW-1133">Transmembrane helix</keyword>
<organism evidence="8 9">
    <name type="scientific">Scytonema hofmannii FACHB-248</name>
    <dbReference type="NCBI Taxonomy" id="1842502"/>
    <lineage>
        <taxon>Bacteria</taxon>
        <taxon>Bacillati</taxon>
        <taxon>Cyanobacteriota</taxon>
        <taxon>Cyanophyceae</taxon>
        <taxon>Nostocales</taxon>
        <taxon>Scytonemataceae</taxon>
        <taxon>Scytonema</taxon>
    </lineage>
</organism>
<evidence type="ECO:0000313" key="8">
    <source>
        <dbReference type="EMBL" id="MBD2606199.1"/>
    </source>
</evidence>
<dbReference type="InterPro" id="IPR010920">
    <property type="entry name" value="LSM_dom_sf"/>
</dbReference>
<gene>
    <name evidence="8" type="ORF">H6G81_17105</name>
</gene>
<protein>
    <submittedName>
        <fullName evidence="8">Mechanosensitive ion channel family protein</fullName>
    </submittedName>
</protein>
<feature type="transmembrane region" description="Helical" evidence="6">
    <location>
        <begin position="30"/>
        <end position="48"/>
    </location>
</feature>
<feature type="domain" description="Mechanosensitive ion channel MscS" evidence="7">
    <location>
        <begin position="187"/>
        <end position="256"/>
    </location>
</feature>
<feature type="transmembrane region" description="Helical" evidence="6">
    <location>
        <begin position="146"/>
        <end position="164"/>
    </location>
</feature>
<dbReference type="SUPFAM" id="SSF50182">
    <property type="entry name" value="Sm-like ribonucleoproteins"/>
    <property type="match status" value="1"/>
</dbReference>
<keyword evidence="9" id="KW-1185">Reference proteome</keyword>